<dbReference type="SUPFAM" id="SSF56112">
    <property type="entry name" value="Protein kinase-like (PK-like)"/>
    <property type="match status" value="1"/>
</dbReference>
<feature type="non-terminal residue" evidence="2">
    <location>
        <position position="1"/>
    </location>
</feature>
<dbReference type="InterPro" id="IPR004147">
    <property type="entry name" value="ABC1_dom"/>
</dbReference>
<dbReference type="PROSITE" id="PS50011">
    <property type="entry name" value="PROTEIN_KINASE_DOM"/>
    <property type="match status" value="1"/>
</dbReference>
<dbReference type="GO" id="GO:0005524">
    <property type="term" value="F:ATP binding"/>
    <property type="evidence" value="ECO:0007669"/>
    <property type="project" value="InterPro"/>
</dbReference>
<organism evidence="2 3">
    <name type="scientific">Phaeodactylum tricornutum (strain CCAP 1055/1)</name>
    <dbReference type="NCBI Taxonomy" id="556484"/>
    <lineage>
        <taxon>Eukaryota</taxon>
        <taxon>Sar</taxon>
        <taxon>Stramenopiles</taxon>
        <taxon>Ochrophyta</taxon>
        <taxon>Bacillariophyta</taxon>
        <taxon>Bacillariophyceae</taxon>
        <taxon>Bacillariophycidae</taxon>
        <taxon>Naviculales</taxon>
        <taxon>Phaeodactylaceae</taxon>
        <taxon>Phaeodactylum</taxon>
    </lineage>
</organism>
<sequence>HERSAPKISRKMVRMGGIYIKLGQILSTVGSGFLNEAYVSALRVLQDGAPARPYADIVHIVESSTGRTMDEMFVDFEPTPIGAASIGQAHRATLRLPNGVDAGTISEPVIVKVQYPEVARSFQIDFDNLAVVTRWFEPEQVDLVESLRARHNQELDFHHEADNLRTVRRNLQRSGVEPTLVRIPMVRNETGICNNNVLVMEYLEGTSLASNPKRTTKVNLGRVLKTLVHVHGLQLMQDGVFNADPHPGNVLVLPDGRLGLLDYGMV</sequence>
<dbReference type="RefSeq" id="XP_002179588.1">
    <property type="nucleotide sequence ID" value="XM_002179552.1"/>
</dbReference>
<name>B7FXN8_PHATC</name>
<reference evidence="2 3" key="1">
    <citation type="journal article" date="2008" name="Nature">
        <title>The Phaeodactylum genome reveals the evolutionary history of diatom genomes.</title>
        <authorList>
            <person name="Bowler C."/>
            <person name="Allen A.E."/>
            <person name="Badger J.H."/>
            <person name="Grimwood J."/>
            <person name="Jabbari K."/>
            <person name="Kuo A."/>
            <person name="Maheswari U."/>
            <person name="Martens C."/>
            <person name="Maumus F."/>
            <person name="Otillar R.P."/>
            <person name="Rayko E."/>
            <person name="Salamov A."/>
            <person name="Vandepoele K."/>
            <person name="Beszteri B."/>
            <person name="Gruber A."/>
            <person name="Heijde M."/>
            <person name="Katinka M."/>
            <person name="Mock T."/>
            <person name="Valentin K."/>
            <person name="Verret F."/>
            <person name="Berges J.A."/>
            <person name="Brownlee C."/>
            <person name="Cadoret J.P."/>
            <person name="Chiovitti A."/>
            <person name="Choi C.J."/>
            <person name="Coesel S."/>
            <person name="De Martino A."/>
            <person name="Detter J.C."/>
            <person name="Durkin C."/>
            <person name="Falciatore A."/>
            <person name="Fournet J."/>
            <person name="Haruta M."/>
            <person name="Huysman M.J."/>
            <person name="Jenkins B.D."/>
            <person name="Jiroutova K."/>
            <person name="Jorgensen R.E."/>
            <person name="Joubert Y."/>
            <person name="Kaplan A."/>
            <person name="Kroger N."/>
            <person name="Kroth P.G."/>
            <person name="La Roche J."/>
            <person name="Lindquist E."/>
            <person name="Lommer M."/>
            <person name="Martin-Jezequel V."/>
            <person name="Lopez P.J."/>
            <person name="Lucas S."/>
            <person name="Mangogna M."/>
            <person name="McGinnis K."/>
            <person name="Medlin L.K."/>
            <person name="Montsant A."/>
            <person name="Oudot-Le Secq M.P."/>
            <person name="Napoli C."/>
            <person name="Obornik M."/>
            <person name="Parker M.S."/>
            <person name="Petit J.L."/>
            <person name="Porcel B.M."/>
            <person name="Poulsen N."/>
            <person name="Robison M."/>
            <person name="Rychlewski L."/>
            <person name="Rynearson T.A."/>
            <person name="Schmutz J."/>
            <person name="Shapiro H."/>
            <person name="Siaut M."/>
            <person name="Stanley M."/>
            <person name="Sussman M.R."/>
            <person name="Taylor A.R."/>
            <person name="Vardi A."/>
            <person name="von Dassow P."/>
            <person name="Vyverman W."/>
            <person name="Willis A."/>
            <person name="Wyrwicz L.S."/>
            <person name="Rokhsar D.S."/>
            <person name="Weissenbach J."/>
            <person name="Armbrust E.V."/>
            <person name="Green B.R."/>
            <person name="Van de Peer Y."/>
            <person name="Grigoriev I.V."/>
        </authorList>
    </citation>
    <scope>NUCLEOTIDE SEQUENCE [LARGE SCALE GENOMIC DNA]</scope>
    <source>
        <strain evidence="2 3">CCAP 1055/1</strain>
    </source>
</reference>
<feature type="domain" description="Protein kinase" evidence="1">
    <location>
        <begin position="75"/>
        <end position="266"/>
    </location>
</feature>
<evidence type="ECO:0000313" key="2">
    <source>
        <dbReference type="EMBL" id="EEC48574.1"/>
    </source>
</evidence>
<dbReference type="PANTHER" id="PTHR43173">
    <property type="entry name" value="ABC1 FAMILY PROTEIN"/>
    <property type="match status" value="1"/>
</dbReference>
<evidence type="ECO:0000259" key="1">
    <source>
        <dbReference type="PROSITE" id="PS50011"/>
    </source>
</evidence>
<feature type="non-terminal residue" evidence="2">
    <location>
        <position position="266"/>
    </location>
</feature>
<dbReference type="PANTHER" id="PTHR43173:SF34">
    <property type="entry name" value="ABC1 ATYPICAL KINASE-LIKE DOMAIN-CONTAINING PROTEIN"/>
    <property type="match status" value="1"/>
</dbReference>
<protein>
    <recommendedName>
        <fullName evidence="1">Protein kinase domain-containing protein</fullName>
    </recommendedName>
</protein>
<keyword evidence="3" id="KW-1185">Reference proteome</keyword>
<proteinExistence type="predicted"/>
<dbReference type="CDD" id="cd05121">
    <property type="entry name" value="ABC1_ADCK3-like"/>
    <property type="match status" value="1"/>
</dbReference>
<dbReference type="Pfam" id="PF03109">
    <property type="entry name" value="ABC1"/>
    <property type="match status" value="1"/>
</dbReference>
<dbReference type="GO" id="GO:0004672">
    <property type="term" value="F:protein kinase activity"/>
    <property type="evidence" value="ECO:0007669"/>
    <property type="project" value="InterPro"/>
</dbReference>
<dbReference type="Proteomes" id="UP000000759">
    <property type="component" value="Chromosome 7"/>
</dbReference>
<dbReference type="InterPro" id="IPR051130">
    <property type="entry name" value="Mito_struct-func_regulator"/>
</dbReference>
<dbReference type="GeneID" id="7200677"/>
<reference evidence="3" key="2">
    <citation type="submission" date="2008-08" db="EMBL/GenBank/DDBJ databases">
        <authorList>
            <consortium name="Diatom Consortium"/>
            <person name="Grigoriev I."/>
            <person name="Grimwood J."/>
            <person name="Kuo A."/>
            <person name="Otillar R.P."/>
            <person name="Salamov A."/>
            <person name="Detter J.C."/>
            <person name="Lindquist E."/>
            <person name="Shapiro H."/>
            <person name="Lucas S."/>
            <person name="Glavina del Rio T."/>
            <person name="Pitluck S."/>
            <person name="Rokhsar D."/>
            <person name="Bowler C."/>
        </authorList>
    </citation>
    <scope>GENOME REANNOTATION</scope>
    <source>
        <strain evidence="3">CCAP 1055/1</strain>
    </source>
</reference>
<accession>B7FXN8</accession>
<dbReference type="InterPro" id="IPR000719">
    <property type="entry name" value="Prot_kinase_dom"/>
</dbReference>
<dbReference type="OrthoDB" id="427480at2759"/>
<dbReference type="KEGG" id="pti:PHATRDRAFT_12044"/>
<dbReference type="AlphaFoldDB" id="B7FXN8"/>
<dbReference type="InterPro" id="IPR011009">
    <property type="entry name" value="Kinase-like_dom_sf"/>
</dbReference>
<gene>
    <name evidence="2" type="ORF">PHATRDRAFT_12044</name>
</gene>
<evidence type="ECO:0000313" key="3">
    <source>
        <dbReference type="Proteomes" id="UP000000759"/>
    </source>
</evidence>
<dbReference type="PaxDb" id="2850-Phatr12044"/>
<dbReference type="STRING" id="556484.B7FXN8"/>
<dbReference type="EMBL" id="CM000610">
    <property type="protein sequence ID" value="EEC48574.1"/>
    <property type="molecule type" value="Genomic_DNA"/>
</dbReference>
<dbReference type="InParanoid" id="B7FXN8"/>
<dbReference type="eggNOG" id="KOG1235">
    <property type="taxonomic scope" value="Eukaryota"/>
</dbReference>